<sequence length="175" mass="19567">MPKNYSFIFLFIVLCTSVVNLQAQTKIAYKDVLLNGKPARLNLSTGEFIFIGSDGNDSIVKAKRPDEDYSIERLNYHIVEPGENLLEISGQYGLTLSEIKAANNLKTTLVSVGQKLRVRNIEDEDVNNSESIWIVSKGHTLYYISKKTGISVETIKRLNGLKGNNLAIGQKLYLK</sequence>
<dbReference type="OrthoDB" id="2149800at2"/>
<organism evidence="2 3">
    <name type="scientific">Algibacter luteus</name>
    <dbReference type="NCBI Taxonomy" id="1178825"/>
    <lineage>
        <taxon>Bacteria</taxon>
        <taxon>Pseudomonadati</taxon>
        <taxon>Bacteroidota</taxon>
        <taxon>Flavobacteriia</taxon>
        <taxon>Flavobacteriales</taxon>
        <taxon>Flavobacteriaceae</taxon>
        <taxon>Algibacter</taxon>
    </lineage>
</organism>
<dbReference type="AlphaFoldDB" id="A0A1M6EP89"/>
<evidence type="ECO:0000313" key="3">
    <source>
        <dbReference type="Proteomes" id="UP000184396"/>
    </source>
</evidence>
<dbReference type="PROSITE" id="PS51782">
    <property type="entry name" value="LYSM"/>
    <property type="match status" value="2"/>
</dbReference>
<dbReference type="STRING" id="1178825.SAMN05216261_2085"/>
<dbReference type="Proteomes" id="UP000184396">
    <property type="component" value="Unassembled WGS sequence"/>
</dbReference>
<protein>
    <submittedName>
        <fullName evidence="2">Peptidoglycan endopeptidase LytF/peptidoglycan endopeptidase LytE</fullName>
    </submittedName>
</protein>
<evidence type="ECO:0000313" key="2">
    <source>
        <dbReference type="EMBL" id="SHI87311.1"/>
    </source>
</evidence>
<keyword evidence="3" id="KW-1185">Reference proteome</keyword>
<reference evidence="2 3" key="1">
    <citation type="submission" date="2016-11" db="EMBL/GenBank/DDBJ databases">
        <authorList>
            <person name="Jaros S."/>
            <person name="Januszkiewicz K."/>
            <person name="Wedrychowicz H."/>
        </authorList>
    </citation>
    <scope>NUCLEOTIDE SEQUENCE [LARGE SCALE GENOMIC DNA]</scope>
    <source>
        <strain evidence="2 3">CGMCC 1.12213</strain>
    </source>
</reference>
<dbReference type="InterPro" id="IPR036779">
    <property type="entry name" value="LysM_dom_sf"/>
</dbReference>
<dbReference type="RefSeq" id="WP_019386396.1">
    <property type="nucleotide sequence ID" value="NZ_ALIH01000002.1"/>
</dbReference>
<accession>A0A1M6EP89</accession>
<evidence type="ECO:0000259" key="1">
    <source>
        <dbReference type="PROSITE" id="PS51782"/>
    </source>
</evidence>
<feature type="domain" description="LysM" evidence="1">
    <location>
        <begin position="131"/>
        <end position="174"/>
    </location>
</feature>
<name>A0A1M6EP89_9FLAO</name>
<dbReference type="PANTHER" id="PTHR33734">
    <property type="entry name" value="LYSM DOMAIN-CONTAINING GPI-ANCHORED PROTEIN 2"/>
    <property type="match status" value="1"/>
</dbReference>
<dbReference type="PANTHER" id="PTHR33734:SF22">
    <property type="entry name" value="MEMBRANE-BOUND LYTIC MUREIN TRANSGLYCOSYLASE D"/>
    <property type="match status" value="1"/>
</dbReference>
<dbReference type="EMBL" id="FQYK01000004">
    <property type="protein sequence ID" value="SHI87311.1"/>
    <property type="molecule type" value="Genomic_DNA"/>
</dbReference>
<dbReference type="InterPro" id="IPR018392">
    <property type="entry name" value="LysM"/>
</dbReference>
<dbReference type="SMART" id="SM00257">
    <property type="entry name" value="LysM"/>
    <property type="match status" value="2"/>
</dbReference>
<proteinExistence type="predicted"/>
<dbReference type="eggNOG" id="COG1388">
    <property type="taxonomic scope" value="Bacteria"/>
</dbReference>
<dbReference type="CDD" id="cd00118">
    <property type="entry name" value="LysM"/>
    <property type="match status" value="2"/>
</dbReference>
<feature type="domain" description="LysM" evidence="1">
    <location>
        <begin position="75"/>
        <end position="118"/>
    </location>
</feature>
<gene>
    <name evidence="2" type="ORF">SAMN05216261_2085</name>
</gene>
<dbReference type="SUPFAM" id="SSF54106">
    <property type="entry name" value="LysM domain"/>
    <property type="match status" value="2"/>
</dbReference>
<dbReference type="Pfam" id="PF01476">
    <property type="entry name" value="LysM"/>
    <property type="match status" value="2"/>
</dbReference>
<dbReference type="Gene3D" id="3.10.350.10">
    <property type="entry name" value="LysM domain"/>
    <property type="match status" value="2"/>
</dbReference>